<dbReference type="GO" id="GO:0006508">
    <property type="term" value="P:proteolysis"/>
    <property type="evidence" value="ECO:0007669"/>
    <property type="project" value="UniProtKB-KW"/>
</dbReference>
<dbReference type="GO" id="GO:0006950">
    <property type="term" value="P:response to stress"/>
    <property type="evidence" value="ECO:0007669"/>
    <property type="project" value="UniProtKB-ARBA"/>
</dbReference>
<gene>
    <name evidence="2" type="ORF">F8O03_02855</name>
</gene>
<dbReference type="Gene3D" id="3.30.2010.10">
    <property type="entry name" value="Metalloproteases ('zincins'), catalytic domain"/>
    <property type="match status" value="1"/>
</dbReference>
<protein>
    <submittedName>
        <fullName evidence="2">SprT family zinc-dependent metalloprotease</fullName>
    </submittedName>
</protein>
<evidence type="ECO:0000313" key="3">
    <source>
        <dbReference type="Proteomes" id="UP000490386"/>
    </source>
</evidence>
<organism evidence="2 3">
    <name type="scientific">Pseudoclavibacter terrae</name>
    <dbReference type="NCBI Taxonomy" id="1530195"/>
    <lineage>
        <taxon>Bacteria</taxon>
        <taxon>Bacillati</taxon>
        <taxon>Actinomycetota</taxon>
        <taxon>Actinomycetes</taxon>
        <taxon>Micrococcales</taxon>
        <taxon>Microbacteriaceae</taxon>
        <taxon>Pseudoclavibacter</taxon>
    </lineage>
</organism>
<dbReference type="RefSeq" id="WP_104254053.1">
    <property type="nucleotide sequence ID" value="NZ_CANKVH010000011.1"/>
</dbReference>
<keyword evidence="3" id="KW-1185">Reference proteome</keyword>
<evidence type="ECO:0000259" key="1">
    <source>
        <dbReference type="SMART" id="SM00731"/>
    </source>
</evidence>
<keyword evidence="2" id="KW-0645">Protease</keyword>
<feature type="domain" description="SprT-like" evidence="1">
    <location>
        <begin position="2"/>
        <end position="142"/>
    </location>
</feature>
<evidence type="ECO:0000313" key="2">
    <source>
        <dbReference type="EMBL" id="KAB1639293.1"/>
    </source>
</evidence>
<dbReference type="InterPro" id="IPR006640">
    <property type="entry name" value="SprT-like_domain"/>
</dbReference>
<dbReference type="GO" id="GO:0008237">
    <property type="term" value="F:metallopeptidase activity"/>
    <property type="evidence" value="ECO:0007669"/>
    <property type="project" value="UniProtKB-KW"/>
</dbReference>
<dbReference type="EMBL" id="WBJX01000001">
    <property type="protein sequence ID" value="KAB1639293.1"/>
    <property type="molecule type" value="Genomic_DNA"/>
</dbReference>
<name>A0A7J5B595_9MICO</name>
<dbReference type="AlphaFoldDB" id="A0A7J5B595"/>
<comment type="caution">
    <text evidence="2">The sequence shown here is derived from an EMBL/GenBank/DDBJ whole genome shotgun (WGS) entry which is preliminary data.</text>
</comment>
<keyword evidence="2" id="KW-0378">Hydrolase</keyword>
<proteinExistence type="predicted"/>
<reference evidence="2 3" key="1">
    <citation type="submission" date="2019-09" db="EMBL/GenBank/DDBJ databases">
        <title>Phylogeny of genus Pseudoclavibacter and closely related genus.</title>
        <authorList>
            <person name="Li Y."/>
        </authorList>
    </citation>
    <scope>NUCLEOTIDE SEQUENCE [LARGE SCALE GENOMIC DNA]</scope>
    <source>
        <strain evidence="2 3">THG-MD12</strain>
    </source>
</reference>
<sequence length="157" mass="18053">MADLAKVQVWAEALIRMHLDDSWSFGFDHAKKRAGACNFRDRRITVSRYLSARYDDDTVHQTLLHEVAHAVAGHKAGHGPEWKRIADQLGYVGGRTHDGEVASEFAKWVGVCPNGHEVLRFRRPTKGRLVSCLRCAPSFDRRFLIRWRERSEAERRS</sequence>
<keyword evidence="2" id="KW-0482">Metalloprotease</keyword>
<accession>A0A7J5B595</accession>
<dbReference type="OrthoDB" id="9793623at2"/>
<dbReference type="Proteomes" id="UP000490386">
    <property type="component" value="Unassembled WGS sequence"/>
</dbReference>
<dbReference type="SMART" id="SM00731">
    <property type="entry name" value="SprT"/>
    <property type="match status" value="1"/>
</dbReference>
<dbReference type="Pfam" id="PF10263">
    <property type="entry name" value="SprT-like"/>
    <property type="match status" value="1"/>
</dbReference>